<feature type="compositionally biased region" description="Basic and acidic residues" evidence="2">
    <location>
        <begin position="135"/>
        <end position="145"/>
    </location>
</feature>
<feature type="compositionally biased region" description="Pro residues" evidence="2">
    <location>
        <begin position="266"/>
        <end position="280"/>
    </location>
</feature>
<dbReference type="Gene3D" id="1.20.5.1180">
    <property type="entry name" value="Geminin coiled-coil domain"/>
    <property type="match status" value="1"/>
</dbReference>
<feature type="region of interest" description="Disordered" evidence="2">
    <location>
        <begin position="361"/>
        <end position="395"/>
    </location>
</feature>
<evidence type="ECO:0000256" key="2">
    <source>
        <dbReference type="SAM" id="MobiDB-lite"/>
    </source>
</evidence>
<dbReference type="SUPFAM" id="SSF111469">
    <property type="entry name" value="Geminin coiled-coil domain"/>
    <property type="match status" value="1"/>
</dbReference>
<feature type="region of interest" description="Disordered" evidence="2">
    <location>
        <begin position="118"/>
        <end position="157"/>
    </location>
</feature>
<dbReference type="KEGG" id="pmrn:116956987"/>
<feature type="coiled-coil region" evidence="1">
    <location>
        <begin position="163"/>
        <end position="214"/>
    </location>
</feature>
<dbReference type="RefSeq" id="XP_032834795.1">
    <property type="nucleotide sequence ID" value="XM_032978904.1"/>
</dbReference>
<feature type="compositionally biased region" description="Basic and acidic residues" evidence="2">
    <location>
        <begin position="382"/>
        <end position="394"/>
    </location>
</feature>
<dbReference type="AlphaFoldDB" id="A0AAJ7UGH3"/>
<keyword evidence="3" id="KW-1185">Reference proteome</keyword>
<reference evidence="4" key="1">
    <citation type="submission" date="2025-08" db="UniProtKB">
        <authorList>
            <consortium name="RefSeq"/>
        </authorList>
    </citation>
    <scope>IDENTIFICATION</scope>
    <source>
        <tissue evidence="4">Sperm</tissue>
    </source>
</reference>
<evidence type="ECO:0000256" key="1">
    <source>
        <dbReference type="SAM" id="Coils"/>
    </source>
</evidence>
<organism evidence="3 4">
    <name type="scientific">Petromyzon marinus</name>
    <name type="common">Sea lamprey</name>
    <dbReference type="NCBI Taxonomy" id="7757"/>
    <lineage>
        <taxon>Eukaryota</taxon>
        <taxon>Metazoa</taxon>
        <taxon>Chordata</taxon>
        <taxon>Craniata</taxon>
        <taxon>Vertebrata</taxon>
        <taxon>Cyclostomata</taxon>
        <taxon>Hyperoartia</taxon>
        <taxon>Petromyzontiformes</taxon>
        <taxon>Petromyzontidae</taxon>
        <taxon>Petromyzon</taxon>
    </lineage>
</organism>
<dbReference type="Proteomes" id="UP001318040">
    <property type="component" value="Chromosome 68"/>
</dbReference>
<protein>
    <submittedName>
        <fullName evidence="4">Uncharacterized protein LOC116956987</fullName>
    </submittedName>
</protein>
<evidence type="ECO:0000313" key="3">
    <source>
        <dbReference type="Proteomes" id="UP001318040"/>
    </source>
</evidence>
<gene>
    <name evidence="4" type="primary">LOC116956987</name>
</gene>
<name>A0AAJ7UGH3_PETMA</name>
<accession>A0AAJ7UGH3</accession>
<feature type="compositionally biased region" description="Basic and acidic residues" evidence="2">
    <location>
        <begin position="296"/>
        <end position="309"/>
    </location>
</feature>
<evidence type="ECO:0000313" key="4">
    <source>
        <dbReference type="RefSeq" id="XP_032834795.1"/>
    </source>
</evidence>
<sequence>MFPGLATINSSVWQQLGPRGVENSAEFQGALLEAAAVELGLNLTDMRAPSGFPALLPTPEPTPPLLLLPAEMAELEAQLEMGAVGLGLGAEGPLGLDGQAMELGPSLGLDSALELAGGDAEEEEVRGFDSTPWGGDEKKEEEVRGFDSTPSWGGDEKEEALALQEALGENRQLSAALERRDAEARRLRARNLRLRQLAESARTLSATLENLSQEWPGLAECPQQPEQGLSGQAVSRAEGRMRDLLEEASRCVLQLDPSSTSSSIFPPSPFPLYPPLPPPHSSCLTPPRESKRRRLERGGGPEAVGDRSCRRLRGSDAAGTADRAHTDVAVDAAARRAVGGGPPPPLSAPALHGRFAGFVTTSPPRATLREPGGDDEGGGGRVPRERPRARHGQDARLPACHRARGLGRRRGPLPLPLAAHVSHAVVVIITGVDIVDIIVGVNTQELTNPDEELINPD</sequence>
<feature type="region of interest" description="Disordered" evidence="2">
    <location>
        <begin position="258"/>
        <end position="324"/>
    </location>
</feature>
<keyword evidence="1" id="KW-0175">Coiled coil</keyword>
<proteinExistence type="predicted"/>